<feature type="transmembrane region" description="Helical" evidence="1">
    <location>
        <begin position="42"/>
        <end position="65"/>
    </location>
</feature>
<proteinExistence type="predicted"/>
<evidence type="ECO:0000313" key="3">
    <source>
        <dbReference type="Proteomes" id="UP001432027"/>
    </source>
</evidence>
<name>A0AAV5TY93_9BILA</name>
<keyword evidence="1" id="KW-1133">Transmembrane helix</keyword>
<accession>A0AAV5TY93</accession>
<evidence type="ECO:0000256" key="1">
    <source>
        <dbReference type="SAM" id="Phobius"/>
    </source>
</evidence>
<dbReference type="PANTHER" id="PTHR34851">
    <property type="entry name" value="PROTEIN CBG05235-RELATED"/>
    <property type="match status" value="1"/>
</dbReference>
<dbReference type="Proteomes" id="UP001432027">
    <property type="component" value="Unassembled WGS sequence"/>
</dbReference>
<keyword evidence="3" id="KW-1185">Reference proteome</keyword>
<dbReference type="AlphaFoldDB" id="A0AAV5TY93"/>
<keyword evidence="1" id="KW-0472">Membrane</keyword>
<gene>
    <name evidence="2" type="ORF">PENTCL1PPCAC_21223</name>
</gene>
<organism evidence="2 3">
    <name type="scientific">Pristionchus entomophagus</name>
    <dbReference type="NCBI Taxonomy" id="358040"/>
    <lineage>
        <taxon>Eukaryota</taxon>
        <taxon>Metazoa</taxon>
        <taxon>Ecdysozoa</taxon>
        <taxon>Nematoda</taxon>
        <taxon>Chromadorea</taxon>
        <taxon>Rhabditida</taxon>
        <taxon>Rhabditina</taxon>
        <taxon>Diplogasteromorpha</taxon>
        <taxon>Diplogasteroidea</taxon>
        <taxon>Neodiplogasteridae</taxon>
        <taxon>Pristionchus</taxon>
    </lineage>
</organism>
<sequence>MIVATRTCCCSVTTASQIMAVIAVIPCVAIMVVDWIMVSTKVSNICMSVVAGLEVVACVLVFVGCWTTNHMLLAPILFIQAFNCGMIIATGINFFIIYLGAYNAWAITAWISGYLISLIISCIVLDCHQRCYKYLKHKRNLERRLKQMHQTGVHYD</sequence>
<feature type="transmembrane region" description="Helical" evidence="1">
    <location>
        <begin position="104"/>
        <end position="125"/>
    </location>
</feature>
<keyword evidence="1" id="KW-0812">Transmembrane</keyword>
<evidence type="ECO:0008006" key="4">
    <source>
        <dbReference type="Google" id="ProtNLM"/>
    </source>
</evidence>
<dbReference type="PANTHER" id="PTHR34851:SF5">
    <property type="entry name" value="MARVEL DOMAIN-CONTAINING PROTEIN"/>
    <property type="match status" value="1"/>
</dbReference>
<feature type="transmembrane region" description="Helical" evidence="1">
    <location>
        <begin position="72"/>
        <end position="98"/>
    </location>
</feature>
<protein>
    <recommendedName>
        <fullName evidence="4">G protein-coupled receptor</fullName>
    </recommendedName>
</protein>
<evidence type="ECO:0000313" key="2">
    <source>
        <dbReference type="EMBL" id="GMS99048.1"/>
    </source>
</evidence>
<dbReference type="EMBL" id="BTSX01000005">
    <property type="protein sequence ID" value="GMS99048.1"/>
    <property type="molecule type" value="Genomic_DNA"/>
</dbReference>
<comment type="caution">
    <text evidence="2">The sequence shown here is derived from an EMBL/GenBank/DDBJ whole genome shotgun (WGS) entry which is preliminary data.</text>
</comment>
<feature type="transmembrane region" description="Helical" evidence="1">
    <location>
        <begin position="12"/>
        <end position="36"/>
    </location>
</feature>
<feature type="non-terminal residue" evidence="2">
    <location>
        <position position="156"/>
    </location>
</feature>
<reference evidence="2" key="1">
    <citation type="submission" date="2023-10" db="EMBL/GenBank/DDBJ databases">
        <title>Genome assembly of Pristionchus species.</title>
        <authorList>
            <person name="Yoshida K."/>
            <person name="Sommer R.J."/>
        </authorList>
    </citation>
    <scope>NUCLEOTIDE SEQUENCE</scope>
    <source>
        <strain evidence="2">RS0144</strain>
    </source>
</reference>